<evidence type="ECO:0000313" key="2">
    <source>
        <dbReference type="Proteomes" id="UP000069902"/>
    </source>
</evidence>
<dbReference type="PATRIC" id="fig|389348.3.peg.449"/>
<organism evidence="1 2">
    <name type="scientific">Candidatus Protochlamydia naegleriophila</name>
    <dbReference type="NCBI Taxonomy" id="389348"/>
    <lineage>
        <taxon>Bacteria</taxon>
        <taxon>Pseudomonadati</taxon>
        <taxon>Chlamydiota</taxon>
        <taxon>Chlamydiia</taxon>
        <taxon>Parachlamydiales</taxon>
        <taxon>Parachlamydiaceae</taxon>
        <taxon>Candidatus Protochlamydia</taxon>
    </lineage>
</organism>
<dbReference type="STRING" id="389348.PNK_0402"/>
<accession>A0A0U5JBH0</accession>
<dbReference type="EMBL" id="LN879502">
    <property type="protein sequence ID" value="CUI16034.1"/>
    <property type="molecule type" value="Genomic_DNA"/>
</dbReference>
<sequence length="98" mass="11076">MFDYQLFLAFPSTSSYQVALAQVADPIRSLFIQNCDGEYLQEIVHQGQVYLGKQMGVCVDLAKLESLHMHIYSLLKRLVADYDYKGHPLVVLAIPLSV</sequence>
<dbReference type="KEGG" id="pnl:PNK_0402"/>
<keyword evidence="2" id="KW-1185">Reference proteome</keyword>
<reference evidence="2" key="1">
    <citation type="submission" date="2015-09" db="EMBL/GenBank/DDBJ databases">
        <authorList>
            <person name="Bertelli C."/>
        </authorList>
    </citation>
    <scope>NUCLEOTIDE SEQUENCE [LARGE SCALE GENOMIC DNA]</scope>
    <source>
        <strain evidence="2">KNic</strain>
    </source>
</reference>
<evidence type="ECO:0000313" key="1">
    <source>
        <dbReference type="EMBL" id="CUI16034.1"/>
    </source>
</evidence>
<protein>
    <submittedName>
        <fullName evidence="1">Uncharacterized protein</fullName>
    </submittedName>
</protein>
<name>A0A0U5JBH0_9BACT</name>
<proteinExistence type="predicted"/>
<dbReference type="AlphaFoldDB" id="A0A0U5JBH0"/>
<dbReference type="InParanoid" id="A0A0U5JBH0"/>
<gene>
    <name evidence="1" type="ORF">PNK_0402</name>
</gene>
<dbReference type="Proteomes" id="UP000069902">
    <property type="component" value="Chromosome cPNK"/>
</dbReference>
<dbReference type="RefSeq" id="WP_032125018.1">
    <property type="nucleotide sequence ID" value="NZ_LN879502.1"/>
</dbReference>